<keyword evidence="2" id="KW-1185">Reference proteome</keyword>
<organism evidence="1 2">
    <name type="scientific">Caldimonas brevitalea</name>
    <dbReference type="NCBI Taxonomy" id="413882"/>
    <lineage>
        <taxon>Bacteria</taxon>
        <taxon>Pseudomonadati</taxon>
        <taxon>Pseudomonadota</taxon>
        <taxon>Betaproteobacteria</taxon>
        <taxon>Burkholderiales</taxon>
        <taxon>Sphaerotilaceae</taxon>
        <taxon>Caldimonas</taxon>
    </lineage>
</organism>
<dbReference type="AlphaFoldDB" id="A0A0G3BTZ1"/>
<dbReference type="KEGG" id="pbh:AAW51_4807"/>
<gene>
    <name evidence="1" type="ORF">AAW51_4807</name>
</gene>
<name>A0A0G3BTZ1_9BURK</name>
<reference evidence="1 2" key="1">
    <citation type="submission" date="2015-05" db="EMBL/GenBank/DDBJ databases">
        <authorList>
            <person name="Tang B."/>
            <person name="Yu Y."/>
        </authorList>
    </citation>
    <scope>NUCLEOTIDE SEQUENCE [LARGE SCALE GENOMIC DNA]</scope>
    <source>
        <strain evidence="1 2">DSM 7029</strain>
    </source>
</reference>
<proteinExistence type="predicted"/>
<sequence length="95" mass="10867">MDDFFTPPPFKPAEALVQLKRSLRETRPLAERGEGFDFQGQRVIELALDGAVLSAKLAKRPARSPDWETRALTTAAQVRQFVDEVKRRVERWGDE</sequence>
<protein>
    <submittedName>
        <fullName evidence="1">Uncharacterized protein</fullName>
    </submittedName>
</protein>
<accession>A0A0G3BTZ1</accession>
<dbReference type="RefSeq" id="WP_047196631.1">
    <property type="nucleotide sequence ID" value="NZ_CP011371.1"/>
</dbReference>
<evidence type="ECO:0000313" key="2">
    <source>
        <dbReference type="Proteomes" id="UP000035352"/>
    </source>
</evidence>
<dbReference type="Proteomes" id="UP000035352">
    <property type="component" value="Chromosome"/>
</dbReference>
<dbReference type="STRING" id="413882.AAW51_4807"/>
<evidence type="ECO:0000313" key="1">
    <source>
        <dbReference type="EMBL" id="AKJ31498.1"/>
    </source>
</evidence>
<dbReference type="OrthoDB" id="9154556at2"/>
<dbReference type="EMBL" id="CP011371">
    <property type="protein sequence ID" value="AKJ31498.1"/>
    <property type="molecule type" value="Genomic_DNA"/>
</dbReference>